<dbReference type="PANTHER" id="PTHR47894:SF1">
    <property type="entry name" value="HTH-TYPE TRANSCRIPTIONAL REGULATOR VQSM"/>
    <property type="match status" value="1"/>
</dbReference>
<protein>
    <submittedName>
        <fullName evidence="5">AraC family transcriptional regulator</fullName>
    </submittedName>
</protein>
<evidence type="ECO:0000313" key="5">
    <source>
        <dbReference type="EMBL" id="TWB83574.1"/>
    </source>
</evidence>
<keyword evidence="6" id="KW-1185">Reference proteome</keyword>
<dbReference type="Pfam" id="PF12625">
    <property type="entry name" value="Arabinose_bd"/>
    <property type="match status" value="1"/>
</dbReference>
<evidence type="ECO:0000313" key="6">
    <source>
        <dbReference type="Proteomes" id="UP000315914"/>
    </source>
</evidence>
<keyword evidence="1" id="KW-0805">Transcription regulation</keyword>
<dbReference type="OrthoDB" id="9805730at2"/>
<name>A0A560KNE0_9BRAD</name>
<reference evidence="5 6" key="1">
    <citation type="submission" date="2019-06" db="EMBL/GenBank/DDBJ databases">
        <title>Genomic Encyclopedia of Type Strains, Phase IV (KMG-V): Genome sequencing to study the core and pangenomes of soil and plant-associated prokaryotes.</title>
        <authorList>
            <person name="Whitman W."/>
        </authorList>
    </citation>
    <scope>NUCLEOTIDE SEQUENCE [LARGE SCALE GENOMIC DNA]</scope>
    <source>
        <strain evidence="5 6">BR 10556</strain>
    </source>
</reference>
<evidence type="ECO:0000256" key="2">
    <source>
        <dbReference type="ARBA" id="ARBA00023125"/>
    </source>
</evidence>
<keyword evidence="3" id="KW-0804">Transcription</keyword>
<dbReference type="InterPro" id="IPR009057">
    <property type="entry name" value="Homeodomain-like_sf"/>
</dbReference>
<gene>
    <name evidence="5" type="ORF">FBZ95_1018</name>
</gene>
<dbReference type="STRING" id="1399419.A5906_05885"/>
<dbReference type="EMBL" id="VITW01000001">
    <property type="protein sequence ID" value="TWB83574.1"/>
    <property type="molecule type" value="Genomic_DNA"/>
</dbReference>
<dbReference type="GO" id="GO:0003700">
    <property type="term" value="F:DNA-binding transcription factor activity"/>
    <property type="evidence" value="ECO:0007669"/>
    <property type="project" value="InterPro"/>
</dbReference>
<dbReference type="AlphaFoldDB" id="A0A560KNE0"/>
<dbReference type="SMART" id="SM00342">
    <property type="entry name" value="HTH_ARAC"/>
    <property type="match status" value="1"/>
</dbReference>
<dbReference type="RefSeq" id="WP_080138468.1">
    <property type="nucleotide sequence ID" value="NZ_LWIG01000033.1"/>
</dbReference>
<accession>A0A560KNE0</accession>
<dbReference type="Gene3D" id="1.10.10.60">
    <property type="entry name" value="Homeodomain-like"/>
    <property type="match status" value="1"/>
</dbReference>
<dbReference type="Pfam" id="PF12833">
    <property type="entry name" value="HTH_18"/>
    <property type="match status" value="1"/>
</dbReference>
<sequence length="337" mass="37629">MRGVANTLQQQGLDSAALFGEVGLSIKDLDDPDFRWPTEEISRLWTLAAERSGNPDIGLFDPHLPRPDQYGLVGYVMMSSPDLLTGLTRFIRYICLVSDALTATLEPGDGGRWVKLDLFGGECPIPRQRYDYAVLNLLTFCRWMLGRPLTPEAACFAHAVPASTAAYNDAFGSPLQFEAKFNGLLISSKDLASKLPTAIPELADVHDRLAGEALRKLITTDTAHRARQVIARHLHDGSPLRATIAAELNMSDHTLQRRLADEGTAFTDVVEDTRRELAQHYLADRRITIADIAYMLGYSDQSTFFRASHRWFGESPGEYRSRVQEGHQQEIEAARKR</sequence>
<dbReference type="PROSITE" id="PS01124">
    <property type="entry name" value="HTH_ARAC_FAMILY_2"/>
    <property type="match status" value="1"/>
</dbReference>
<dbReference type="Proteomes" id="UP000315914">
    <property type="component" value="Unassembled WGS sequence"/>
</dbReference>
<dbReference type="InterPro" id="IPR020449">
    <property type="entry name" value="Tscrpt_reg_AraC-type_HTH"/>
</dbReference>
<evidence type="ECO:0000259" key="4">
    <source>
        <dbReference type="PROSITE" id="PS01124"/>
    </source>
</evidence>
<dbReference type="PRINTS" id="PR00032">
    <property type="entry name" value="HTHARAC"/>
</dbReference>
<organism evidence="5 6">
    <name type="scientific">Bradyrhizobium sacchari</name>
    <dbReference type="NCBI Taxonomy" id="1399419"/>
    <lineage>
        <taxon>Bacteria</taxon>
        <taxon>Pseudomonadati</taxon>
        <taxon>Pseudomonadota</taxon>
        <taxon>Alphaproteobacteria</taxon>
        <taxon>Hyphomicrobiales</taxon>
        <taxon>Nitrobacteraceae</taxon>
        <taxon>Bradyrhizobium</taxon>
    </lineage>
</organism>
<dbReference type="GO" id="GO:0005829">
    <property type="term" value="C:cytosol"/>
    <property type="evidence" value="ECO:0007669"/>
    <property type="project" value="TreeGrafter"/>
</dbReference>
<dbReference type="InterPro" id="IPR018060">
    <property type="entry name" value="HTH_AraC"/>
</dbReference>
<evidence type="ECO:0000256" key="1">
    <source>
        <dbReference type="ARBA" id="ARBA00023015"/>
    </source>
</evidence>
<proteinExistence type="predicted"/>
<feature type="domain" description="HTH araC/xylS-type" evidence="4">
    <location>
        <begin position="224"/>
        <end position="322"/>
    </location>
</feature>
<dbReference type="InterPro" id="IPR032687">
    <property type="entry name" value="AraC-type_N"/>
</dbReference>
<evidence type="ECO:0000256" key="3">
    <source>
        <dbReference type="ARBA" id="ARBA00023163"/>
    </source>
</evidence>
<comment type="caution">
    <text evidence="5">The sequence shown here is derived from an EMBL/GenBank/DDBJ whole genome shotgun (WGS) entry which is preliminary data.</text>
</comment>
<dbReference type="PANTHER" id="PTHR47894">
    <property type="entry name" value="HTH-TYPE TRANSCRIPTIONAL REGULATOR GADX"/>
    <property type="match status" value="1"/>
</dbReference>
<dbReference type="GO" id="GO:0000976">
    <property type="term" value="F:transcription cis-regulatory region binding"/>
    <property type="evidence" value="ECO:0007669"/>
    <property type="project" value="TreeGrafter"/>
</dbReference>
<keyword evidence="2" id="KW-0238">DNA-binding</keyword>
<dbReference type="SUPFAM" id="SSF46689">
    <property type="entry name" value="Homeodomain-like"/>
    <property type="match status" value="1"/>
</dbReference>